<evidence type="ECO:0000256" key="8">
    <source>
        <dbReference type="ARBA" id="ARBA00023210"/>
    </source>
</evidence>
<dbReference type="PANTHER" id="PTHR11649:SF13">
    <property type="entry name" value="ENGB-TYPE G DOMAIN-CONTAINING PROTEIN"/>
    <property type="match status" value="1"/>
</dbReference>
<evidence type="ECO:0000256" key="1">
    <source>
        <dbReference type="ARBA" id="ARBA00001946"/>
    </source>
</evidence>
<keyword evidence="7 10" id="KW-0342">GTP-binding</keyword>
<evidence type="ECO:0000256" key="2">
    <source>
        <dbReference type="ARBA" id="ARBA00009638"/>
    </source>
</evidence>
<keyword evidence="6" id="KW-0460">Magnesium</keyword>
<dbReference type="PANTHER" id="PTHR11649">
    <property type="entry name" value="MSS1/TRME-RELATED GTP-BINDING PROTEIN"/>
    <property type="match status" value="1"/>
</dbReference>
<dbReference type="NCBIfam" id="TIGR03598">
    <property type="entry name" value="GTPase_YsxC"/>
    <property type="match status" value="1"/>
</dbReference>
<dbReference type="InterPro" id="IPR030393">
    <property type="entry name" value="G_ENGB_dom"/>
</dbReference>
<proteinExistence type="inferred from homology"/>
<keyword evidence="4" id="KW-0479">Metal-binding</keyword>
<keyword evidence="5 10" id="KW-0547">Nucleotide-binding</keyword>
<evidence type="ECO:0000256" key="7">
    <source>
        <dbReference type="ARBA" id="ARBA00023134"/>
    </source>
</evidence>
<evidence type="ECO:0000256" key="6">
    <source>
        <dbReference type="ARBA" id="ARBA00022842"/>
    </source>
</evidence>
<protein>
    <recommendedName>
        <fullName evidence="10">Probable GTP-binding protein EngB</fullName>
    </recommendedName>
</protein>
<evidence type="ECO:0000256" key="4">
    <source>
        <dbReference type="ARBA" id="ARBA00022723"/>
    </source>
</evidence>
<keyword evidence="13" id="KW-1185">Reference proteome</keyword>
<dbReference type="Gene3D" id="3.40.50.300">
    <property type="entry name" value="P-loop containing nucleotide triphosphate hydrolases"/>
    <property type="match status" value="1"/>
</dbReference>
<evidence type="ECO:0000256" key="5">
    <source>
        <dbReference type="ARBA" id="ARBA00022741"/>
    </source>
</evidence>
<dbReference type="Pfam" id="PF01926">
    <property type="entry name" value="MMR_HSR1"/>
    <property type="match status" value="1"/>
</dbReference>
<dbReference type="Proteomes" id="UP001217838">
    <property type="component" value="Unassembled WGS sequence"/>
</dbReference>
<dbReference type="SUPFAM" id="SSF52540">
    <property type="entry name" value="P-loop containing nucleoside triphosphate hydrolases"/>
    <property type="match status" value="1"/>
</dbReference>
<comment type="caution">
    <text evidence="12">The sequence shown here is derived from an EMBL/GenBank/DDBJ whole genome shotgun (WGS) entry which is preliminary data.</text>
</comment>
<reference evidence="12 13" key="1">
    <citation type="submission" date="2022-11" db="EMBL/GenBank/DDBJ databases">
        <title>Minimal conservation of predation-associated metabolite biosynthetic gene clusters underscores biosynthetic potential of Myxococcota including descriptions for ten novel species: Archangium lansinium sp. nov., Myxococcus landrumus sp. nov., Nannocystis bai.</title>
        <authorList>
            <person name="Ahearne A."/>
            <person name="Stevens C."/>
            <person name="Dowd S."/>
        </authorList>
    </citation>
    <scope>NUCLEOTIDE SEQUENCE [LARGE SCALE GENOMIC DNA]</scope>
    <source>
        <strain evidence="12 13">NCELM</strain>
    </source>
</reference>
<organism evidence="12 13">
    <name type="scientific">Nannocystis radixulma</name>
    <dbReference type="NCBI Taxonomy" id="2995305"/>
    <lineage>
        <taxon>Bacteria</taxon>
        <taxon>Pseudomonadati</taxon>
        <taxon>Myxococcota</taxon>
        <taxon>Polyangia</taxon>
        <taxon>Nannocystales</taxon>
        <taxon>Nannocystaceae</taxon>
        <taxon>Nannocystis</taxon>
    </lineage>
</organism>
<keyword evidence="8 10" id="KW-0717">Septation</keyword>
<accession>A0ABT5B093</accession>
<name>A0ABT5B093_9BACT</name>
<evidence type="ECO:0000256" key="9">
    <source>
        <dbReference type="ARBA" id="ARBA00023306"/>
    </source>
</evidence>
<evidence type="ECO:0000259" key="11">
    <source>
        <dbReference type="PROSITE" id="PS51706"/>
    </source>
</evidence>
<sequence length="237" mass="25105">MAAPSKTERNSPGGWRVASASFERSADKLGAAPPGDLPEIAVTGRSNVGKSSLLNAFAGQRALARVSGTPGRTQLLNFFRATLRHPRHGDLGLRWVDLPGYGYAAAPQAVRASFGPMIEGYLRKREALKGLVLLIDARREVSEYDHALLDFMADRALWTIVAVTKADKLSKGERGMVTAGIARALQLPRGQVLVTSATSGLGFSDGGLAEALARRLRAETAEGAEEAPGGSDLPEET</sequence>
<dbReference type="EMBL" id="JAQNDN010000002">
    <property type="protein sequence ID" value="MDC0667519.1"/>
    <property type="molecule type" value="Genomic_DNA"/>
</dbReference>
<dbReference type="PROSITE" id="PS51706">
    <property type="entry name" value="G_ENGB"/>
    <property type="match status" value="1"/>
</dbReference>
<dbReference type="RefSeq" id="WP_271995632.1">
    <property type="nucleotide sequence ID" value="NZ_JAQNDN010000002.1"/>
</dbReference>
<keyword evidence="3 10" id="KW-0132">Cell division</keyword>
<gene>
    <name evidence="12" type="primary">yihA</name>
    <name evidence="10" type="synonym">engB</name>
    <name evidence="12" type="ORF">POL58_07215</name>
</gene>
<evidence type="ECO:0000313" key="13">
    <source>
        <dbReference type="Proteomes" id="UP001217838"/>
    </source>
</evidence>
<evidence type="ECO:0000256" key="3">
    <source>
        <dbReference type="ARBA" id="ARBA00022618"/>
    </source>
</evidence>
<comment type="cofactor">
    <cofactor evidence="1">
        <name>Mg(2+)</name>
        <dbReference type="ChEBI" id="CHEBI:18420"/>
    </cofactor>
</comment>
<comment type="function">
    <text evidence="10">Necessary for normal cell division and for the maintenance of normal septation.</text>
</comment>
<dbReference type="InterPro" id="IPR019987">
    <property type="entry name" value="GTP-bd_ribosome_bio_YsxC"/>
</dbReference>
<dbReference type="HAMAP" id="MF_00321">
    <property type="entry name" value="GTPase_EngB"/>
    <property type="match status" value="1"/>
</dbReference>
<evidence type="ECO:0000256" key="10">
    <source>
        <dbReference type="HAMAP-Rule" id="MF_00321"/>
    </source>
</evidence>
<dbReference type="InterPro" id="IPR006073">
    <property type="entry name" value="GTP-bd"/>
</dbReference>
<dbReference type="CDD" id="cd01876">
    <property type="entry name" value="YihA_EngB"/>
    <property type="match status" value="1"/>
</dbReference>
<feature type="domain" description="EngB-type G" evidence="11">
    <location>
        <begin position="36"/>
        <end position="218"/>
    </location>
</feature>
<comment type="similarity">
    <text evidence="2 10">Belongs to the TRAFAC class TrmE-Era-EngA-EngB-Septin-like GTPase superfamily. EngB GTPase family.</text>
</comment>
<dbReference type="InterPro" id="IPR027417">
    <property type="entry name" value="P-loop_NTPase"/>
</dbReference>
<keyword evidence="9 10" id="KW-0131">Cell cycle</keyword>
<evidence type="ECO:0000313" key="12">
    <source>
        <dbReference type="EMBL" id="MDC0667519.1"/>
    </source>
</evidence>